<protein>
    <submittedName>
        <fullName evidence="1">Uncharacterized protein</fullName>
    </submittedName>
</protein>
<dbReference type="EMBL" id="UINC01206391">
    <property type="protein sequence ID" value="SVE27999.1"/>
    <property type="molecule type" value="Genomic_DNA"/>
</dbReference>
<feature type="non-terminal residue" evidence="1">
    <location>
        <position position="1"/>
    </location>
</feature>
<organism evidence="1">
    <name type="scientific">marine metagenome</name>
    <dbReference type="NCBI Taxonomy" id="408172"/>
    <lineage>
        <taxon>unclassified sequences</taxon>
        <taxon>metagenomes</taxon>
        <taxon>ecological metagenomes</taxon>
    </lineage>
</organism>
<accession>A0A383C7G3</accession>
<feature type="non-terminal residue" evidence="1">
    <location>
        <position position="37"/>
    </location>
</feature>
<proteinExistence type="predicted"/>
<dbReference type="AlphaFoldDB" id="A0A383C7G3"/>
<name>A0A383C7G3_9ZZZZ</name>
<reference evidence="1" key="1">
    <citation type="submission" date="2018-05" db="EMBL/GenBank/DDBJ databases">
        <authorList>
            <person name="Lanie J.A."/>
            <person name="Ng W.-L."/>
            <person name="Kazmierczak K.M."/>
            <person name="Andrzejewski T.M."/>
            <person name="Davidsen T.M."/>
            <person name="Wayne K.J."/>
            <person name="Tettelin H."/>
            <person name="Glass J.I."/>
            <person name="Rusch D."/>
            <person name="Podicherti R."/>
            <person name="Tsui H.-C.T."/>
            <person name="Winkler M.E."/>
        </authorList>
    </citation>
    <scope>NUCLEOTIDE SEQUENCE</scope>
</reference>
<evidence type="ECO:0000313" key="1">
    <source>
        <dbReference type="EMBL" id="SVE27999.1"/>
    </source>
</evidence>
<sequence>RDGSQQWNEGPCHDQTAAARSRYGVLFDHADCDRATM</sequence>
<gene>
    <name evidence="1" type="ORF">METZ01_LOCUS480853</name>
</gene>